<feature type="chain" id="PRO_5023094259" description="Copper transporter" evidence="3">
    <location>
        <begin position="21"/>
        <end position="256"/>
    </location>
</feature>
<keyword evidence="2" id="KW-0472">Membrane</keyword>
<evidence type="ECO:0000256" key="1">
    <source>
        <dbReference type="SAM" id="MobiDB-lite"/>
    </source>
</evidence>
<protein>
    <recommendedName>
        <fullName evidence="6">Copper transporter</fullName>
    </recommendedName>
</protein>
<evidence type="ECO:0000256" key="2">
    <source>
        <dbReference type="SAM" id="Phobius"/>
    </source>
</evidence>
<name>A0A5C3MGN3_9AGAR</name>
<feature type="signal peptide" evidence="3">
    <location>
        <begin position="1"/>
        <end position="20"/>
    </location>
</feature>
<gene>
    <name evidence="4" type="ORF">BDQ12DRAFT_730183</name>
</gene>
<sequence length="256" mass="28138">MKLSLTSAILAGAGLAQVAAVPLRVIMVSSSQDVSPPTGMRFGHPVPHVAGMPATMKGQHRPCGSRFRQKAIEMSNAFRQALGLPLIETEHKHEMHGGMVKLMPFVGTPPTFISIHPNGSEGKTRGGDNIRIMPVSNLPHPHPHHGYHRRPVNSLEESSFGLRLQNALLELGTWEGRAIAFVLGVGMGVLFRLVWVLCIIAFRAFRGEREQEHEYSPVTIITRYDAEELLVPPPNYTVDEKTPVNVEQTKPADQAN</sequence>
<dbReference type="OrthoDB" id="3233375at2759"/>
<evidence type="ECO:0008006" key="6">
    <source>
        <dbReference type="Google" id="ProtNLM"/>
    </source>
</evidence>
<feature type="transmembrane region" description="Helical" evidence="2">
    <location>
        <begin position="178"/>
        <end position="202"/>
    </location>
</feature>
<evidence type="ECO:0000256" key="3">
    <source>
        <dbReference type="SAM" id="SignalP"/>
    </source>
</evidence>
<dbReference type="EMBL" id="ML213590">
    <property type="protein sequence ID" value="TFK44067.1"/>
    <property type="molecule type" value="Genomic_DNA"/>
</dbReference>
<organism evidence="4 5">
    <name type="scientific">Crucibulum laeve</name>
    <dbReference type="NCBI Taxonomy" id="68775"/>
    <lineage>
        <taxon>Eukaryota</taxon>
        <taxon>Fungi</taxon>
        <taxon>Dikarya</taxon>
        <taxon>Basidiomycota</taxon>
        <taxon>Agaricomycotina</taxon>
        <taxon>Agaricomycetes</taxon>
        <taxon>Agaricomycetidae</taxon>
        <taxon>Agaricales</taxon>
        <taxon>Agaricineae</taxon>
        <taxon>Nidulariaceae</taxon>
        <taxon>Crucibulum</taxon>
    </lineage>
</organism>
<reference evidence="4 5" key="1">
    <citation type="journal article" date="2019" name="Nat. Ecol. Evol.">
        <title>Megaphylogeny resolves global patterns of mushroom evolution.</title>
        <authorList>
            <person name="Varga T."/>
            <person name="Krizsan K."/>
            <person name="Foldi C."/>
            <person name="Dima B."/>
            <person name="Sanchez-Garcia M."/>
            <person name="Sanchez-Ramirez S."/>
            <person name="Szollosi G.J."/>
            <person name="Szarkandi J.G."/>
            <person name="Papp V."/>
            <person name="Albert L."/>
            <person name="Andreopoulos W."/>
            <person name="Angelini C."/>
            <person name="Antonin V."/>
            <person name="Barry K.W."/>
            <person name="Bougher N.L."/>
            <person name="Buchanan P."/>
            <person name="Buyck B."/>
            <person name="Bense V."/>
            <person name="Catcheside P."/>
            <person name="Chovatia M."/>
            <person name="Cooper J."/>
            <person name="Damon W."/>
            <person name="Desjardin D."/>
            <person name="Finy P."/>
            <person name="Geml J."/>
            <person name="Haridas S."/>
            <person name="Hughes K."/>
            <person name="Justo A."/>
            <person name="Karasinski D."/>
            <person name="Kautmanova I."/>
            <person name="Kiss B."/>
            <person name="Kocsube S."/>
            <person name="Kotiranta H."/>
            <person name="LaButti K.M."/>
            <person name="Lechner B.E."/>
            <person name="Liimatainen K."/>
            <person name="Lipzen A."/>
            <person name="Lukacs Z."/>
            <person name="Mihaltcheva S."/>
            <person name="Morgado L.N."/>
            <person name="Niskanen T."/>
            <person name="Noordeloos M.E."/>
            <person name="Ohm R.A."/>
            <person name="Ortiz-Santana B."/>
            <person name="Ovrebo C."/>
            <person name="Racz N."/>
            <person name="Riley R."/>
            <person name="Savchenko A."/>
            <person name="Shiryaev A."/>
            <person name="Soop K."/>
            <person name="Spirin V."/>
            <person name="Szebenyi C."/>
            <person name="Tomsovsky M."/>
            <person name="Tulloss R.E."/>
            <person name="Uehling J."/>
            <person name="Grigoriev I.V."/>
            <person name="Vagvolgyi C."/>
            <person name="Papp T."/>
            <person name="Martin F.M."/>
            <person name="Miettinen O."/>
            <person name="Hibbett D.S."/>
            <person name="Nagy L.G."/>
        </authorList>
    </citation>
    <scope>NUCLEOTIDE SEQUENCE [LARGE SCALE GENOMIC DNA]</scope>
    <source>
        <strain evidence="4 5">CBS 166.37</strain>
    </source>
</reference>
<keyword evidence="2" id="KW-1133">Transmembrane helix</keyword>
<evidence type="ECO:0000313" key="4">
    <source>
        <dbReference type="EMBL" id="TFK44067.1"/>
    </source>
</evidence>
<proteinExistence type="predicted"/>
<keyword evidence="3" id="KW-0732">Signal</keyword>
<keyword evidence="2" id="KW-0812">Transmembrane</keyword>
<keyword evidence="5" id="KW-1185">Reference proteome</keyword>
<dbReference type="Proteomes" id="UP000308652">
    <property type="component" value="Unassembled WGS sequence"/>
</dbReference>
<evidence type="ECO:0000313" key="5">
    <source>
        <dbReference type="Proteomes" id="UP000308652"/>
    </source>
</evidence>
<feature type="region of interest" description="Disordered" evidence="1">
    <location>
        <begin position="236"/>
        <end position="256"/>
    </location>
</feature>
<accession>A0A5C3MGN3</accession>
<dbReference type="AlphaFoldDB" id="A0A5C3MGN3"/>